<sequence>MSGRVAIAGVGQTVYKRRHEDVNSGELVRRAAMQALDDAGLGMDAIGLVIGGVAPDALAGLNHMDLGAIARPGIPYFRVNTGGATGSSAVLAAISWIASGRCDAVLVVALERMGHASTSQKVFNSIFDPIYEKDISVTTISMVAMRATMLMQDQGYNQRHWAELTAKNARAAQHNDTIDRKRVFTADEVLASPILAWPIRQLEACPMSEGACAVVLTAEHLARDRNVAWIHGAAGLSDTYAMGDRIHRAEGSLVELHTLVESARKAYAQAGVTRPSEQVDCVEIHAPFSSAEAMAYTALGLVGDDSGPQFADRLIDGSERIVVNPSGGPQMVNPVSAAALVRIVECALQVRGTAGARQHDAIRRAVATGQGGATQFSTCVVLGADRP</sequence>
<proteinExistence type="predicted"/>
<dbReference type="PANTHER" id="PTHR42870">
    <property type="entry name" value="ACETYL-COA C-ACETYLTRANSFERASE"/>
    <property type="match status" value="1"/>
</dbReference>
<feature type="domain" description="Thiolase N-terminal" evidence="1">
    <location>
        <begin position="16"/>
        <end position="219"/>
    </location>
</feature>
<dbReference type="EMBL" id="CP073910">
    <property type="protein sequence ID" value="QUT05792.1"/>
    <property type="molecule type" value="Genomic_DNA"/>
</dbReference>
<dbReference type="InterPro" id="IPR020616">
    <property type="entry name" value="Thiolase_N"/>
</dbReference>
<dbReference type="CDD" id="cd00829">
    <property type="entry name" value="SCP-x_thiolase"/>
    <property type="match status" value="1"/>
</dbReference>
<evidence type="ECO:0000259" key="1">
    <source>
        <dbReference type="Pfam" id="PF00108"/>
    </source>
</evidence>
<dbReference type="InterPro" id="IPR016039">
    <property type="entry name" value="Thiolase-like"/>
</dbReference>
<protein>
    <submittedName>
        <fullName evidence="3">Thiolase family protein</fullName>
    </submittedName>
</protein>
<dbReference type="SUPFAM" id="SSF53901">
    <property type="entry name" value="Thiolase-like"/>
    <property type="match status" value="1"/>
</dbReference>
<dbReference type="Proteomes" id="UP000681425">
    <property type="component" value="Chromosome"/>
</dbReference>
<keyword evidence="4" id="KW-1185">Reference proteome</keyword>
<dbReference type="InterPro" id="IPR002155">
    <property type="entry name" value="Thiolase"/>
</dbReference>
<dbReference type="Gene3D" id="3.40.47.10">
    <property type="match status" value="1"/>
</dbReference>
<evidence type="ECO:0000259" key="2">
    <source>
        <dbReference type="Pfam" id="PF22691"/>
    </source>
</evidence>
<gene>
    <name evidence="3" type="ORF">KFK14_23105</name>
</gene>
<reference evidence="3" key="1">
    <citation type="submission" date="2021-04" db="EMBL/GenBank/DDBJ databases">
        <title>Isolation of p-tert-butylphenol degrading bacteria Sphingobium phenoxybenzoativorans Tas13 from active sludge.</title>
        <authorList>
            <person name="Li Y."/>
        </authorList>
    </citation>
    <scope>NUCLEOTIDE SEQUENCE</scope>
    <source>
        <strain evidence="3">Tas13</strain>
    </source>
</reference>
<dbReference type="AlphaFoldDB" id="A0A975K798"/>
<dbReference type="GO" id="GO:0003988">
    <property type="term" value="F:acetyl-CoA C-acyltransferase activity"/>
    <property type="evidence" value="ECO:0007669"/>
    <property type="project" value="UniProtKB-ARBA"/>
</dbReference>
<dbReference type="PIRSF" id="PIRSF000429">
    <property type="entry name" value="Ac-CoA_Ac_transf"/>
    <property type="match status" value="1"/>
</dbReference>
<feature type="domain" description="Thiolase C-terminal" evidence="2">
    <location>
        <begin position="252"/>
        <end position="383"/>
    </location>
</feature>
<organism evidence="3 4">
    <name type="scientific">Sphingobium phenoxybenzoativorans</name>
    <dbReference type="NCBI Taxonomy" id="1592790"/>
    <lineage>
        <taxon>Bacteria</taxon>
        <taxon>Pseudomonadati</taxon>
        <taxon>Pseudomonadota</taxon>
        <taxon>Alphaproteobacteria</taxon>
        <taxon>Sphingomonadales</taxon>
        <taxon>Sphingomonadaceae</taxon>
        <taxon>Sphingobium</taxon>
    </lineage>
</organism>
<dbReference type="Pfam" id="PF22691">
    <property type="entry name" value="Thiolase_C_1"/>
    <property type="match status" value="1"/>
</dbReference>
<dbReference type="RefSeq" id="WP_212609303.1">
    <property type="nucleotide sequence ID" value="NZ_CP073910.1"/>
</dbReference>
<evidence type="ECO:0000313" key="4">
    <source>
        <dbReference type="Proteomes" id="UP000681425"/>
    </source>
</evidence>
<dbReference type="InterPro" id="IPR055140">
    <property type="entry name" value="Thiolase_C_2"/>
</dbReference>
<accession>A0A975K798</accession>
<dbReference type="PANTHER" id="PTHR42870:SF7">
    <property type="entry name" value="ACETYL-COA C-ACETYLTRANSFERASE (ACETOACETYL-COA THIOLASE) (ACAB-3)"/>
    <property type="match status" value="1"/>
</dbReference>
<name>A0A975K798_9SPHN</name>
<evidence type="ECO:0000313" key="3">
    <source>
        <dbReference type="EMBL" id="QUT05792.1"/>
    </source>
</evidence>
<dbReference type="Pfam" id="PF00108">
    <property type="entry name" value="Thiolase_N"/>
    <property type="match status" value="1"/>
</dbReference>
<dbReference type="KEGG" id="spph:KFK14_23105"/>